<dbReference type="Gene3D" id="3.30.30.10">
    <property type="entry name" value="Knottin, scorpion toxin-like"/>
    <property type="match status" value="1"/>
</dbReference>
<dbReference type="SUPFAM" id="SSF57095">
    <property type="entry name" value="Scorpion toxin-like"/>
    <property type="match status" value="1"/>
</dbReference>
<evidence type="ECO:0000259" key="6">
    <source>
        <dbReference type="SMART" id="SM00505"/>
    </source>
</evidence>
<feature type="domain" description="Knottins-like" evidence="6">
    <location>
        <begin position="30"/>
        <end position="77"/>
    </location>
</feature>
<name>A0AAD8LCH0_TARER</name>
<dbReference type="InterPro" id="IPR036574">
    <property type="entry name" value="Scorpion_toxin-like_sf"/>
</dbReference>
<comment type="subcellular location">
    <subcellularLocation>
        <location evidence="1">Secreted</location>
    </subcellularLocation>
</comment>
<evidence type="ECO:0000256" key="1">
    <source>
        <dbReference type="ARBA" id="ARBA00004613"/>
    </source>
</evidence>
<dbReference type="Proteomes" id="UP001229421">
    <property type="component" value="Unassembled WGS sequence"/>
</dbReference>
<evidence type="ECO:0000313" key="8">
    <source>
        <dbReference type="Proteomes" id="UP001229421"/>
    </source>
</evidence>
<evidence type="ECO:0000313" key="7">
    <source>
        <dbReference type="EMBL" id="KAK1439865.1"/>
    </source>
</evidence>
<keyword evidence="3" id="KW-1015">Disulfide bond</keyword>
<feature type="compositionally biased region" description="Pro residues" evidence="4">
    <location>
        <begin position="85"/>
        <end position="151"/>
    </location>
</feature>
<reference evidence="7" key="1">
    <citation type="journal article" date="2023" name="bioRxiv">
        <title>Improved chromosome-level genome assembly for marigold (Tagetes erecta).</title>
        <authorList>
            <person name="Jiang F."/>
            <person name="Yuan L."/>
            <person name="Wang S."/>
            <person name="Wang H."/>
            <person name="Xu D."/>
            <person name="Wang A."/>
            <person name="Fan W."/>
        </authorList>
    </citation>
    <scope>NUCLEOTIDE SEQUENCE</scope>
    <source>
        <strain evidence="7">WSJ</strain>
        <tissue evidence="7">Leaf</tissue>
    </source>
</reference>
<dbReference type="Pfam" id="PF00304">
    <property type="entry name" value="Gamma-thionin"/>
    <property type="match status" value="1"/>
</dbReference>
<keyword evidence="8" id="KW-1185">Reference proteome</keyword>
<evidence type="ECO:0000256" key="4">
    <source>
        <dbReference type="SAM" id="MobiDB-lite"/>
    </source>
</evidence>
<keyword evidence="2" id="KW-0964">Secreted</keyword>
<proteinExistence type="predicted"/>
<dbReference type="EMBL" id="JAUHHV010000001">
    <property type="protein sequence ID" value="KAK1439865.1"/>
    <property type="molecule type" value="Genomic_DNA"/>
</dbReference>
<evidence type="ECO:0000256" key="5">
    <source>
        <dbReference type="SAM" id="SignalP"/>
    </source>
</evidence>
<dbReference type="PANTHER" id="PTHR33147:SF147">
    <property type="entry name" value="KNOTTIN, SCORPION TOXIN"/>
    <property type="match status" value="1"/>
</dbReference>
<gene>
    <name evidence="7" type="ORF">QVD17_05687</name>
</gene>
<dbReference type="AlphaFoldDB" id="A0AAD8LCH0"/>
<sequence length="151" mass="14774">MAKHSLVVSTVLLLVFSLAISALGAATPKLCEKASKTYSGKCANKKCDTQCHTWEKAKHGACHKREGKDACFCYFDCSKGGSPPGKAPAPPKAPPAAPPPAGGSPPPAGGDSPPPPADGGSPPPADGGSPPPADGGSPPPADGGSPPPAAH</sequence>
<protein>
    <recommendedName>
        <fullName evidence="6">Knottins-like domain-containing protein</fullName>
    </recommendedName>
</protein>
<organism evidence="7 8">
    <name type="scientific">Tagetes erecta</name>
    <name type="common">African marigold</name>
    <dbReference type="NCBI Taxonomy" id="13708"/>
    <lineage>
        <taxon>Eukaryota</taxon>
        <taxon>Viridiplantae</taxon>
        <taxon>Streptophyta</taxon>
        <taxon>Embryophyta</taxon>
        <taxon>Tracheophyta</taxon>
        <taxon>Spermatophyta</taxon>
        <taxon>Magnoliopsida</taxon>
        <taxon>eudicotyledons</taxon>
        <taxon>Gunneridae</taxon>
        <taxon>Pentapetalae</taxon>
        <taxon>asterids</taxon>
        <taxon>campanulids</taxon>
        <taxon>Asterales</taxon>
        <taxon>Asteraceae</taxon>
        <taxon>Asteroideae</taxon>
        <taxon>Heliantheae alliance</taxon>
        <taxon>Tageteae</taxon>
        <taxon>Tagetes</taxon>
    </lineage>
</organism>
<comment type="caution">
    <text evidence="7">The sequence shown here is derived from an EMBL/GenBank/DDBJ whole genome shotgun (WGS) entry which is preliminary data.</text>
</comment>
<dbReference type="GO" id="GO:0006952">
    <property type="term" value="P:defense response"/>
    <property type="evidence" value="ECO:0007669"/>
    <property type="project" value="InterPro"/>
</dbReference>
<dbReference type="SMART" id="SM00505">
    <property type="entry name" value="Knot1"/>
    <property type="match status" value="1"/>
</dbReference>
<dbReference type="PANTHER" id="PTHR33147">
    <property type="entry name" value="DEFENSIN-LIKE PROTEIN 1"/>
    <property type="match status" value="1"/>
</dbReference>
<accession>A0AAD8LCH0</accession>
<keyword evidence="5" id="KW-0732">Signal</keyword>
<dbReference type="GO" id="GO:0005576">
    <property type="term" value="C:extracellular region"/>
    <property type="evidence" value="ECO:0007669"/>
    <property type="project" value="UniProtKB-SubCell"/>
</dbReference>
<feature type="region of interest" description="Disordered" evidence="4">
    <location>
        <begin position="81"/>
        <end position="151"/>
    </location>
</feature>
<feature type="signal peptide" evidence="5">
    <location>
        <begin position="1"/>
        <end position="26"/>
    </location>
</feature>
<evidence type="ECO:0000256" key="2">
    <source>
        <dbReference type="ARBA" id="ARBA00022525"/>
    </source>
</evidence>
<dbReference type="InterPro" id="IPR003614">
    <property type="entry name" value="Knottins"/>
</dbReference>
<feature type="chain" id="PRO_5041970920" description="Knottins-like domain-containing protein" evidence="5">
    <location>
        <begin position="27"/>
        <end position="151"/>
    </location>
</feature>
<evidence type="ECO:0000256" key="3">
    <source>
        <dbReference type="ARBA" id="ARBA00023157"/>
    </source>
</evidence>